<gene>
    <name evidence="1" type="ORF">METZ01_LOCUS325460</name>
</gene>
<name>A0A382PHA3_9ZZZZ</name>
<evidence type="ECO:0000313" key="1">
    <source>
        <dbReference type="EMBL" id="SVC72606.1"/>
    </source>
</evidence>
<accession>A0A382PHA3</accession>
<dbReference type="AlphaFoldDB" id="A0A382PHA3"/>
<protein>
    <submittedName>
        <fullName evidence="1">Uncharacterized protein</fullName>
    </submittedName>
</protein>
<dbReference type="EMBL" id="UINC01107322">
    <property type="protein sequence ID" value="SVC72606.1"/>
    <property type="molecule type" value="Genomic_DNA"/>
</dbReference>
<proteinExistence type="predicted"/>
<reference evidence="1" key="1">
    <citation type="submission" date="2018-05" db="EMBL/GenBank/DDBJ databases">
        <authorList>
            <person name="Lanie J.A."/>
            <person name="Ng W.-L."/>
            <person name="Kazmierczak K.M."/>
            <person name="Andrzejewski T.M."/>
            <person name="Davidsen T.M."/>
            <person name="Wayne K.J."/>
            <person name="Tettelin H."/>
            <person name="Glass J.I."/>
            <person name="Rusch D."/>
            <person name="Podicherti R."/>
            <person name="Tsui H.-C.T."/>
            <person name="Winkler M.E."/>
        </authorList>
    </citation>
    <scope>NUCLEOTIDE SEQUENCE</scope>
</reference>
<organism evidence="1">
    <name type="scientific">marine metagenome</name>
    <dbReference type="NCBI Taxonomy" id="408172"/>
    <lineage>
        <taxon>unclassified sequences</taxon>
        <taxon>metagenomes</taxon>
        <taxon>ecological metagenomes</taxon>
    </lineage>
</organism>
<sequence length="166" mass="19486">MSKVINLAERREQKRKQDLYKPVQSWIVWLKCPKCETLEYSELRMSEGRIHKCGTLVEEQEVEIDIRAEYTVSLRNSEMLSDLLNNTKAKGVLKRFPKSGKAMLTKLQRSEEEYQNRLQLMVSKECVPYPNEWDPQKEGMDVNQMEPLGLLLTSARRSELYFPVES</sequence>